<organism evidence="2 3">
    <name type="scientific">Clytia hemisphaerica</name>
    <dbReference type="NCBI Taxonomy" id="252671"/>
    <lineage>
        <taxon>Eukaryota</taxon>
        <taxon>Metazoa</taxon>
        <taxon>Cnidaria</taxon>
        <taxon>Hydrozoa</taxon>
        <taxon>Hydroidolina</taxon>
        <taxon>Leptothecata</taxon>
        <taxon>Obeliida</taxon>
        <taxon>Clytiidae</taxon>
        <taxon>Clytia</taxon>
    </lineage>
</organism>
<evidence type="ECO:0000256" key="1">
    <source>
        <dbReference type="SAM" id="MobiDB-lite"/>
    </source>
</evidence>
<proteinExistence type="predicted"/>
<keyword evidence="3" id="KW-1185">Reference proteome</keyword>
<dbReference type="Proteomes" id="UP000594262">
    <property type="component" value="Unplaced"/>
</dbReference>
<dbReference type="AlphaFoldDB" id="A0A7M5WT14"/>
<dbReference type="OrthoDB" id="504708at2759"/>
<reference evidence="2" key="1">
    <citation type="submission" date="2021-01" db="UniProtKB">
        <authorList>
            <consortium name="EnsemblMetazoa"/>
        </authorList>
    </citation>
    <scope>IDENTIFICATION</scope>
</reference>
<name>A0A7M5WT14_9CNID</name>
<evidence type="ECO:0000313" key="2">
    <source>
        <dbReference type="EnsemblMetazoa" id="CLYHEMP012418.1"/>
    </source>
</evidence>
<protein>
    <submittedName>
        <fullName evidence="2">Uncharacterized protein</fullName>
    </submittedName>
</protein>
<feature type="region of interest" description="Disordered" evidence="1">
    <location>
        <begin position="69"/>
        <end position="98"/>
    </location>
</feature>
<accession>A0A7M5WT14</accession>
<evidence type="ECO:0000313" key="3">
    <source>
        <dbReference type="Proteomes" id="UP000594262"/>
    </source>
</evidence>
<sequence length="198" mass="22585">TETSIDDDCSDVIKERDIPRAMCTAVNGCFVRDQTSHDLGICYLKKVHGGWTQWSRWGGLIGSRRRASRTRQCHQPPPMRGGRQCLGSSTDTRSETHRISEYPKQSAWSYFHEVIDSIYMTQYSREMLAERVSRLQCVLKCAHSKKCQKPAFIGETTKNGLGNCYALKQTTSTNGFEQLPKFNRDQNVVMTVLEEQPL</sequence>
<dbReference type="EnsemblMetazoa" id="CLYHEMT012418.1">
    <property type="protein sequence ID" value="CLYHEMP012418.1"/>
    <property type="gene ID" value="CLYHEMG012418"/>
</dbReference>